<dbReference type="EMBL" id="LQYW01000149">
    <property type="protein sequence ID" value="KYD24595.1"/>
    <property type="molecule type" value="Genomic_DNA"/>
</dbReference>
<dbReference type="AlphaFoldDB" id="A0A150MJW9"/>
<dbReference type="PATRIC" id="fig|153151.4.peg.1266"/>
<evidence type="ECO:0000313" key="2">
    <source>
        <dbReference type="Proteomes" id="UP000075324"/>
    </source>
</evidence>
<comment type="caution">
    <text evidence="1">The sequence shown here is derived from an EMBL/GenBank/DDBJ whole genome shotgun (WGS) entry which is preliminary data.</text>
</comment>
<organism evidence="1 2">
    <name type="scientific">Parageobacillus toebii</name>
    <dbReference type="NCBI Taxonomy" id="153151"/>
    <lineage>
        <taxon>Bacteria</taxon>
        <taxon>Bacillati</taxon>
        <taxon>Bacillota</taxon>
        <taxon>Bacilli</taxon>
        <taxon>Bacillales</taxon>
        <taxon>Anoxybacillaceae</taxon>
        <taxon>Parageobacillus</taxon>
    </lineage>
</organism>
<evidence type="ECO:0000313" key="1">
    <source>
        <dbReference type="EMBL" id="KYD24595.1"/>
    </source>
</evidence>
<proteinExistence type="predicted"/>
<protein>
    <submittedName>
        <fullName evidence="1">Uncharacterized protein</fullName>
    </submittedName>
</protein>
<dbReference type="RefSeq" id="WP_062678874.1">
    <property type="nucleotide sequence ID" value="NZ_LQYW01000149.1"/>
</dbReference>
<accession>A0A150MJW9</accession>
<gene>
    <name evidence="1" type="ORF">B4110_0603</name>
</gene>
<name>A0A150MJW9_9BACL</name>
<sequence length="171" mass="20159">MQNQTIFQKLNDMRKRCRSLSHQEDIFKDGIIKIKIEDLDWLIGTIERQQREIEKLTNIKEIEVYDNGYARIEYQNGETKVTSKVVYMDAILTRVTECDDDDTAIDPSKVVLHQKEDGTLQLRDDISFLWCACGNPAVEYVKENESPYQYLCNKCFKELQEQLEAIDRLRK</sequence>
<reference evidence="1 2" key="1">
    <citation type="submission" date="2016-01" db="EMBL/GenBank/DDBJ databases">
        <title>Draft Genome Sequences of Seven Thermophilic Sporeformers Isolated from Foods.</title>
        <authorList>
            <person name="Berendsen E.M."/>
            <person name="Wells-Bennik M.H."/>
            <person name="Krawcyk A.O."/>
            <person name="De Jong A."/>
            <person name="Holsappel S."/>
            <person name="Eijlander R.T."/>
            <person name="Kuipers O.P."/>
        </authorList>
    </citation>
    <scope>NUCLEOTIDE SEQUENCE [LARGE SCALE GENOMIC DNA]</scope>
    <source>
        <strain evidence="1 2">B4110</strain>
    </source>
</reference>
<dbReference type="Proteomes" id="UP000075324">
    <property type="component" value="Unassembled WGS sequence"/>
</dbReference>